<dbReference type="PANTHER" id="PTHR45913:SF9">
    <property type="entry name" value="GENERAL TRANSCRIPTION FACTOR II-I REPEAT DOMAIN-CONTAINING PROTEIN 2-LIKE-RELATED"/>
    <property type="match status" value="1"/>
</dbReference>
<keyword evidence="3" id="KW-1185">Reference proteome</keyword>
<dbReference type="PANTHER" id="PTHR45913">
    <property type="entry name" value="EPM2A-INTERACTING PROTEIN 1"/>
    <property type="match status" value="1"/>
</dbReference>
<feature type="signal peptide" evidence="1">
    <location>
        <begin position="1"/>
        <end position="19"/>
    </location>
</feature>
<name>A0A8X6QLD3_NEPPI</name>
<dbReference type="OrthoDB" id="1101576at2759"/>
<dbReference type="EMBL" id="BMAW01128968">
    <property type="protein sequence ID" value="GFU28257.1"/>
    <property type="molecule type" value="Genomic_DNA"/>
</dbReference>
<reference evidence="2" key="1">
    <citation type="submission" date="2020-08" db="EMBL/GenBank/DDBJ databases">
        <title>Multicomponent nature underlies the extraordinary mechanical properties of spider dragline silk.</title>
        <authorList>
            <person name="Kono N."/>
            <person name="Nakamura H."/>
            <person name="Mori M."/>
            <person name="Yoshida Y."/>
            <person name="Ohtoshi R."/>
            <person name="Malay A.D."/>
            <person name="Moran D.A.P."/>
            <person name="Tomita M."/>
            <person name="Numata K."/>
            <person name="Arakawa K."/>
        </authorList>
    </citation>
    <scope>NUCLEOTIDE SEQUENCE</scope>
</reference>
<organism evidence="2 3">
    <name type="scientific">Nephila pilipes</name>
    <name type="common">Giant wood spider</name>
    <name type="synonym">Nephila maculata</name>
    <dbReference type="NCBI Taxonomy" id="299642"/>
    <lineage>
        <taxon>Eukaryota</taxon>
        <taxon>Metazoa</taxon>
        <taxon>Ecdysozoa</taxon>
        <taxon>Arthropoda</taxon>
        <taxon>Chelicerata</taxon>
        <taxon>Arachnida</taxon>
        <taxon>Araneae</taxon>
        <taxon>Araneomorphae</taxon>
        <taxon>Entelegynae</taxon>
        <taxon>Araneoidea</taxon>
        <taxon>Nephilidae</taxon>
        <taxon>Nephila</taxon>
    </lineage>
</organism>
<comment type="caution">
    <text evidence="2">The sequence shown here is derived from an EMBL/GenBank/DDBJ whole genome shotgun (WGS) entry which is preliminary data.</text>
</comment>
<accession>A0A8X6QLD3</accession>
<evidence type="ECO:0000313" key="3">
    <source>
        <dbReference type="Proteomes" id="UP000887013"/>
    </source>
</evidence>
<keyword evidence="1" id="KW-0732">Signal</keyword>
<dbReference type="Proteomes" id="UP000887013">
    <property type="component" value="Unassembled WGS sequence"/>
</dbReference>
<feature type="chain" id="PRO_5036447796" evidence="1">
    <location>
        <begin position="20"/>
        <end position="150"/>
    </location>
</feature>
<proteinExistence type="predicted"/>
<protein>
    <submittedName>
        <fullName evidence="2">General transcription factor II-I repeat domain-containing protein 2A</fullName>
    </submittedName>
</protein>
<dbReference type="AlphaFoldDB" id="A0A8X6QLD3"/>
<evidence type="ECO:0000256" key="1">
    <source>
        <dbReference type="SAM" id="SignalP"/>
    </source>
</evidence>
<evidence type="ECO:0000313" key="2">
    <source>
        <dbReference type="EMBL" id="GFU28257.1"/>
    </source>
</evidence>
<sequence length="150" mass="17131">MKAAILFFMIVALIAMAMASVHHHHHQVRGKNICYTIKYYNGVEENFEITEELACMRYLKGTTKECDIFRELQEGLLTLKNPITNICIIMTNRAPDMAIKLSGFLRLFNQNYPRINVVFLHCVICQDALSKSALNMKPVLDAVLKLVNTL</sequence>
<gene>
    <name evidence="2" type="primary">GTF2IRD2_295</name>
    <name evidence="2" type="ORF">NPIL_240411</name>
</gene>